<evidence type="ECO:0000256" key="1">
    <source>
        <dbReference type="SAM" id="Phobius"/>
    </source>
</evidence>
<organism evidence="2 3">
    <name type="scientific">Azohydromonas lata</name>
    <dbReference type="NCBI Taxonomy" id="45677"/>
    <lineage>
        <taxon>Bacteria</taxon>
        <taxon>Pseudomonadati</taxon>
        <taxon>Pseudomonadota</taxon>
        <taxon>Betaproteobacteria</taxon>
        <taxon>Burkholderiales</taxon>
        <taxon>Sphaerotilaceae</taxon>
        <taxon>Azohydromonas</taxon>
    </lineage>
</organism>
<dbReference type="Proteomes" id="UP001293718">
    <property type="component" value="Unassembled WGS sequence"/>
</dbReference>
<evidence type="ECO:0000313" key="2">
    <source>
        <dbReference type="EMBL" id="MDZ5456242.1"/>
    </source>
</evidence>
<keyword evidence="1" id="KW-1133">Transmembrane helix</keyword>
<gene>
    <name evidence="2" type="ORF">SM757_06615</name>
</gene>
<dbReference type="Pfam" id="PF04341">
    <property type="entry name" value="DUF485"/>
    <property type="match status" value="1"/>
</dbReference>
<comment type="caution">
    <text evidence="2">The sequence shown here is derived from an EMBL/GenBank/DDBJ whole genome shotgun (WGS) entry which is preliminary data.</text>
</comment>
<feature type="transmembrane region" description="Helical" evidence="1">
    <location>
        <begin position="40"/>
        <end position="60"/>
    </location>
</feature>
<dbReference type="EMBL" id="JAXOJX010000007">
    <property type="protein sequence ID" value="MDZ5456242.1"/>
    <property type="molecule type" value="Genomic_DNA"/>
</dbReference>
<dbReference type="PANTHER" id="PTHR38598:SF1">
    <property type="entry name" value="INNER MEMBRANE PROTEIN YJCH"/>
    <property type="match status" value="1"/>
</dbReference>
<evidence type="ECO:0000313" key="3">
    <source>
        <dbReference type="Proteomes" id="UP001293718"/>
    </source>
</evidence>
<keyword evidence="1" id="KW-0812">Transmembrane</keyword>
<keyword evidence="1" id="KW-0472">Membrane</keyword>
<dbReference type="InterPro" id="IPR007436">
    <property type="entry name" value="DUF485"/>
</dbReference>
<sequence>MEHTAALVASWPKASADPTCEALGKDPRFHLLLSSRRRFVWGLTVLMLGVYFGYILTLAYRPDLLGVRLVESQPMTVGIPIGFGMFAFTFGLVAIYVHRANAVYDAMIHDLRQGDGQ</sequence>
<keyword evidence="3" id="KW-1185">Reference proteome</keyword>
<dbReference type="RefSeq" id="WP_322464857.1">
    <property type="nucleotide sequence ID" value="NZ_JAXOJX010000007.1"/>
</dbReference>
<dbReference type="InterPro" id="IPR052959">
    <property type="entry name" value="Inner_membrane_assoc"/>
</dbReference>
<proteinExistence type="predicted"/>
<reference evidence="2 3" key="1">
    <citation type="submission" date="2023-11" db="EMBL/GenBank/DDBJ databases">
        <title>Draft genome of Azohydromonas lata strain H1 (DSM1123), a polyhydroxyalkanoate producer.</title>
        <authorList>
            <person name="Traversa D."/>
            <person name="D'Addabbo P."/>
            <person name="Pazzani C."/>
            <person name="Manzari C."/>
            <person name="Chiara M."/>
            <person name="Scrascia M."/>
        </authorList>
    </citation>
    <scope>NUCLEOTIDE SEQUENCE [LARGE SCALE GENOMIC DNA]</scope>
    <source>
        <strain evidence="2 3">H1</strain>
    </source>
</reference>
<feature type="transmembrane region" description="Helical" evidence="1">
    <location>
        <begin position="81"/>
        <end position="98"/>
    </location>
</feature>
<accession>A0ABU5IAW8</accession>
<protein>
    <submittedName>
        <fullName evidence="2">DUF485 domain-containing protein</fullName>
    </submittedName>
</protein>
<dbReference type="PANTHER" id="PTHR38598">
    <property type="entry name" value="INNER MEMBRANE PROTEIN YJCH"/>
    <property type="match status" value="1"/>
</dbReference>
<name>A0ABU5IAW8_9BURK</name>